<proteinExistence type="predicted"/>
<keyword evidence="3" id="KW-1185">Reference proteome</keyword>
<feature type="domain" description="Protein kinase" evidence="1">
    <location>
        <begin position="174"/>
        <end position="579"/>
    </location>
</feature>
<dbReference type="AlphaFoldDB" id="A0AAD6Y4N8"/>
<dbReference type="Proteomes" id="UP001219525">
    <property type="component" value="Unassembled WGS sequence"/>
</dbReference>
<evidence type="ECO:0000313" key="2">
    <source>
        <dbReference type="EMBL" id="KAJ7199151.1"/>
    </source>
</evidence>
<evidence type="ECO:0000259" key="1">
    <source>
        <dbReference type="PROSITE" id="PS50011"/>
    </source>
</evidence>
<accession>A0AAD6Y4N8</accession>
<sequence>MSYAQYSSTSGIYQQAAYVQAASELGDRFISTSAAHFVDAYFSAAPDAGPPPKVDDAALFRISQFTVETSMYDPLIAALKPAVAKNWSFVNTSAHDDPDSTFIHNTPVKPDITLYGSTPPSNDNVCRSCDAELFLELKTDPADDPFEDTDDGVVPRSSASGRDTRGQVITYLNAMQASQLRTHTFGALIIANHCRLFRLTRSALEVTERFDYTTSPLLVKFLWRLSHAAPDVRGLDTTFGKITAEDPDASRARELLDAIGKPLWSVTIGDRSFYVSHPFTRAHYLPVGRGTRCFVAVETETNRICILKDTWRVDGYHPEGEVYARLKEKQVRNIPNVIVARDVGGRYHRCGADAYPSSWRKCKAEAIRCHEHYRLVLDVVGRPLVAFGSTHELVKCMLDALQAHCDAWTEAGVEHRDISAGNIILVVEEGITRGLLIDWELSRYYDDDGPRAYERTGTRQFMSAQLSLATEPQAHELADDLESFLLVMLWVAVLYAPGTMAAKARADRLKIFEDANPEPKRLLICNGASTVGYYNLASAHFEHLLGMLLDGFKDRYQVRLRMDRSAPLSTAHLESHAWMMETLRHVLADETWRALKDAGELQPISTEASGRGSEELSEAQI</sequence>
<dbReference type="PROSITE" id="PS50011">
    <property type="entry name" value="PROTEIN_KINASE_DOM"/>
    <property type="match status" value="1"/>
</dbReference>
<dbReference type="Gene3D" id="1.10.510.10">
    <property type="entry name" value="Transferase(Phosphotransferase) domain 1"/>
    <property type="match status" value="1"/>
</dbReference>
<dbReference type="PANTHER" id="PTHR38248">
    <property type="entry name" value="FUNK1 6"/>
    <property type="match status" value="1"/>
</dbReference>
<reference evidence="2" key="1">
    <citation type="submission" date="2023-03" db="EMBL/GenBank/DDBJ databases">
        <title>Massive genome expansion in bonnet fungi (Mycena s.s.) driven by repeated elements and novel gene families across ecological guilds.</title>
        <authorList>
            <consortium name="Lawrence Berkeley National Laboratory"/>
            <person name="Harder C.B."/>
            <person name="Miyauchi S."/>
            <person name="Viragh M."/>
            <person name="Kuo A."/>
            <person name="Thoen E."/>
            <person name="Andreopoulos B."/>
            <person name="Lu D."/>
            <person name="Skrede I."/>
            <person name="Drula E."/>
            <person name="Henrissat B."/>
            <person name="Morin E."/>
            <person name="Kohler A."/>
            <person name="Barry K."/>
            <person name="LaButti K."/>
            <person name="Morin E."/>
            <person name="Salamov A."/>
            <person name="Lipzen A."/>
            <person name="Mereny Z."/>
            <person name="Hegedus B."/>
            <person name="Baldrian P."/>
            <person name="Stursova M."/>
            <person name="Weitz H."/>
            <person name="Taylor A."/>
            <person name="Grigoriev I.V."/>
            <person name="Nagy L.G."/>
            <person name="Martin F."/>
            <person name="Kauserud H."/>
        </authorList>
    </citation>
    <scope>NUCLEOTIDE SEQUENCE</scope>
    <source>
        <strain evidence="2">9144</strain>
    </source>
</reference>
<evidence type="ECO:0000313" key="3">
    <source>
        <dbReference type="Proteomes" id="UP001219525"/>
    </source>
</evidence>
<dbReference type="PANTHER" id="PTHR38248:SF2">
    <property type="entry name" value="FUNK1 11"/>
    <property type="match status" value="1"/>
</dbReference>
<dbReference type="GO" id="GO:0005524">
    <property type="term" value="F:ATP binding"/>
    <property type="evidence" value="ECO:0007669"/>
    <property type="project" value="InterPro"/>
</dbReference>
<dbReference type="Pfam" id="PF17667">
    <property type="entry name" value="Pkinase_fungal"/>
    <property type="match status" value="1"/>
</dbReference>
<comment type="caution">
    <text evidence="2">The sequence shown here is derived from an EMBL/GenBank/DDBJ whole genome shotgun (WGS) entry which is preliminary data.</text>
</comment>
<dbReference type="EMBL" id="JARJCW010000069">
    <property type="protein sequence ID" value="KAJ7199151.1"/>
    <property type="molecule type" value="Genomic_DNA"/>
</dbReference>
<dbReference type="InterPro" id="IPR040976">
    <property type="entry name" value="Pkinase_fungal"/>
</dbReference>
<gene>
    <name evidence="2" type="ORF">GGX14DRAFT_662183</name>
</gene>
<dbReference type="GO" id="GO:0004672">
    <property type="term" value="F:protein kinase activity"/>
    <property type="evidence" value="ECO:0007669"/>
    <property type="project" value="InterPro"/>
</dbReference>
<dbReference type="InterPro" id="IPR000719">
    <property type="entry name" value="Prot_kinase_dom"/>
</dbReference>
<protein>
    <recommendedName>
        <fullName evidence="1">Protein kinase domain-containing protein</fullName>
    </recommendedName>
</protein>
<organism evidence="2 3">
    <name type="scientific">Mycena pura</name>
    <dbReference type="NCBI Taxonomy" id="153505"/>
    <lineage>
        <taxon>Eukaryota</taxon>
        <taxon>Fungi</taxon>
        <taxon>Dikarya</taxon>
        <taxon>Basidiomycota</taxon>
        <taxon>Agaricomycotina</taxon>
        <taxon>Agaricomycetes</taxon>
        <taxon>Agaricomycetidae</taxon>
        <taxon>Agaricales</taxon>
        <taxon>Marasmiineae</taxon>
        <taxon>Mycenaceae</taxon>
        <taxon>Mycena</taxon>
    </lineage>
</organism>
<dbReference type="InterPro" id="IPR011009">
    <property type="entry name" value="Kinase-like_dom_sf"/>
</dbReference>
<name>A0AAD6Y4N8_9AGAR</name>
<dbReference type="SUPFAM" id="SSF56112">
    <property type="entry name" value="Protein kinase-like (PK-like)"/>
    <property type="match status" value="1"/>
</dbReference>